<dbReference type="InterPro" id="IPR029068">
    <property type="entry name" value="Glyas_Bleomycin-R_OHBP_Dase"/>
</dbReference>
<feature type="domain" description="VOC" evidence="1">
    <location>
        <begin position="11"/>
        <end position="128"/>
    </location>
</feature>
<reference evidence="3" key="1">
    <citation type="submission" date="2023-07" db="EMBL/GenBank/DDBJ databases">
        <title>Whole genome shotgun sequence of Streptomyces nojiriensis NBRC 13794.</title>
        <authorList>
            <person name="Komaki H."/>
            <person name="Tamura T."/>
        </authorList>
    </citation>
    <scope>NUCLEOTIDE SEQUENCE [LARGE SCALE GENOMIC DNA]</scope>
    <source>
        <strain evidence="3">NBRC 13794</strain>
    </source>
</reference>
<dbReference type="InterPro" id="IPR041581">
    <property type="entry name" value="Glyoxalase_6"/>
</dbReference>
<keyword evidence="3" id="KW-1185">Reference proteome</keyword>
<evidence type="ECO:0000313" key="2">
    <source>
        <dbReference type="EMBL" id="GHI68196.1"/>
    </source>
</evidence>
<dbReference type="PANTHER" id="PTHR35908:SF1">
    <property type="entry name" value="CONSERVED PROTEIN"/>
    <property type="match status" value="1"/>
</dbReference>
<evidence type="ECO:0000313" key="3">
    <source>
        <dbReference type="Proteomes" id="UP000613974"/>
    </source>
</evidence>
<gene>
    <name evidence="2" type="ORF">Snoj_21140</name>
</gene>
<protein>
    <recommendedName>
        <fullName evidence="1">VOC domain-containing protein</fullName>
    </recommendedName>
</protein>
<dbReference type="EMBL" id="BNEC01000003">
    <property type="protein sequence ID" value="GHI68196.1"/>
    <property type="molecule type" value="Genomic_DNA"/>
</dbReference>
<accession>A0ABQ3SJ69</accession>
<dbReference type="Pfam" id="PF18029">
    <property type="entry name" value="Glyoxalase_6"/>
    <property type="match status" value="1"/>
</dbReference>
<name>A0ABQ3SJ69_9ACTN</name>
<proteinExistence type="predicted"/>
<dbReference type="PANTHER" id="PTHR35908">
    <property type="entry name" value="HYPOTHETICAL FUSION PROTEIN"/>
    <property type="match status" value="1"/>
</dbReference>
<dbReference type="InterPro" id="IPR037523">
    <property type="entry name" value="VOC_core"/>
</dbReference>
<dbReference type="CDD" id="cd06587">
    <property type="entry name" value="VOC"/>
    <property type="match status" value="1"/>
</dbReference>
<dbReference type="SUPFAM" id="SSF54593">
    <property type="entry name" value="Glyoxalase/Bleomycin resistance protein/Dihydroxybiphenyl dioxygenase"/>
    <property type="match status" value="1"/>
</dbReference>
<dbReference type="Proteomes" id="UP000613974">
    <property type="component" value="Unassembled WGS sequence"/>
</dbReference>
<sequence length="131" mass="14166">MPVCQNPIMLTLGTIVMGAADVRRAAEFWSRALGYVPRDGRVDDGWTVLVPADGGGPGLALGRSVTPVQERPRVHLDLYAADAAEQAAEVERLVLLGARHVDWDSYPEDPDFVVLSDPEGNRFCVIDATHG</sequence>
<dbReference type="PROSITE" id="PS51819">
    <property type="entry name" value="VOC"/>
    <property type="match status" value="1"/>
</dbReference>
<organism evidence="2 3">
    <name type="scientific">Streptomyces nojiriensis</name>
    <dbReference type="NCBI Taxonomy" id="66374"/>
    <lineage>
        <taxon>Bacteria</taxon>
        <taxon>Bacillati</taxon>
        <taxon>Actinomycetota</taxon>
        <taxon>Actinomycetes</taxon>
        <taxon>Kitasatosporales</taxon>
        <taxon>Streptomycetaceae</taxon>
        <taxon>Streptomyces</taxon>
    </lineage>
</organism>
<comment type="caution">
    <text evidence="2">The sequence shown here is derived from an EMBL/GenBank/DDBJ whole genome shotgun (WGS) entry which is preliminary data.</text>
</comment>
<evidence type="ECO:0000259" key="1">
    <source>
        <dbReference type="PROSITE" id="PS51819"/>
    </source>
</evidence>
<dbReference type="Gene3D" id="3.10.180.10">
    <property type="entry name" value="2,3-Dihydroxybiphenyl 1,2-Dioxygenase, domain 1"/>
    <property type="match status" value="1"/>
</dbReference>